<keyword evidence="2" id="KW-1185">Reference proteome</keyword>
<accession>A0ACC3YU98</accession>
<dbReference type="EMBL" id="VUJX02000006">
    <property type="protein sequence ID" value="KAL0935031.1"/>
    <property type="molecule type" value="Genomic_DNA"/>
</dbReference>
<evidence type="ECO:0000313" key="1">
    <source>
        <dbReference type="EMBL" id="KAL0935031.1"/>
    </source>
</evidence>
<comment type="caution">
    <text evidence="1">The sequence shown here is derived from an EMBL/GenBank/DDBJ whole genome shotgun (WGS) entry which is preliminary data.</text>
</comment>
<evidence type="ECO:0000313" key="2">
    <source>
        <dbReference type="Proteomes" id="UP000805649"/>
    </source>
</evidence>
<sequence length="356" mass="38023">MDDHEARYHQQQREWHQQKQQQHLQLQQLQQPSDDSPPPPLTQPLLHSHEMDQDRHNDRYNDQPGLESAQDQWATAPIPYAAQPGIQSPATQSLGMQSMATDPKWMGSQQHYAVRDDVPPPPPSEKRRVLGLTVPVFWGLVTALVIILAAGIAGGVAGGLITQKANSSSDNQDTQTSPTATVASSSASSSPSSIASGTTTATSSSASATSSVLPDGKLPAPTDGGCPGINMTTYTPTNAESKAITVNGGSAQTFRQLCEVNYASGATWGNPDIHDILKTYVSTFEQCMTLCASYNVQYADNLKNGRVSGGGWCRSVAMIKTPGEYCYLKNGTGKSNTQNHPADFVTGVVVLGLDQI</sequence>
<proteinExistence type="predicted"/>
<name>A0ACC3YU98_COLTU</name>
<gene>
    <name evidence="1" type="ORF">CTRU02_209622</name>
</gene>
<dbReference type="Proteomes" id="UP000805649">
    <property type="component" value="Unassembled WGS sequence"/>
</dbReference>
<organism evidence="1 2">
    <name type="scientific">Colletotrichum truncatum</name>
    <name type="common">Anthracnose fungus</name>
    <name type="synonym">Colletotrichum capsici</name>
    <dbReference type="NCBI Taxonomy" id="5467"/>
    <lineage>
        <taxon>Eukaryota</taxon>
        <taxon>Fungi</taxon>
        <taxon>Dikarya</taxon>
        <taxon>Ascomycota</taxon>
        <taxon>Pezizomycotina</taxon>
        <taxon>Sordariomycetes</taxon>
        <taxon>Hypocreomycetidae</taxon>
        <taxon>Glomerellales</taxon>
        <taxon>Glomerellaceae</taxon>
        <taxon>Colletotrichum</taxon>
        <taxon>Colletotrichum truncatum species complex</taxon>
    </lineage>
</organism>
<reference evidence="1 2" key="1">
    <citation type="journal article" date="2020" name="Phytopathology">
        <title>Genome Sequence Resources of Colletotrichum truncatum, C. plurivorum, C. musicola, and C. sojae: Four Species Pathogenic to Soybean (Glycine max).</title>
        <authorList>
            <person name="Rogerio F."/>
            <person name="Boufleur T.R."/>
            <person name="Ciampi-Guillardi M."/>
            <person name="Sukno S.A."/>
            <person name="Thon M.R."/>
            <person name="Massola Junior N.S."/>
            <person name="Baroncelli R."/>
        </authorList>
    </citation>
    <scope>NUCLEOTIDE SEQUENCE [LARGE SCALE GENOMIC DNA]</scope>
    <source>
        <strain evidence="1 2">CMES1059</strain>
    </source>
</reference>
<protein>
    <submittedName>
        <fullName evidence="1">Uncharacterized protein</fullName>
    </submittedName>
</protein>